<dbReference type="InterPro" id="IPR050723">
    <property type="entry name" value="CFA/CMAS"/>
</dbReference>
<name>A0A6C0B434_9ZZZZ</name>
<sequence length="440" mass="51696">MKLKLLFKKFGVLYVFIFTICVQAIVTYAYTKTKKFSLRALVRNLSVSFSLYFAYTTKNYFLLFIPLVLEGVLETLKYKGYHMEPYIATEYQYSDFWNNITKKNQVLSNFSEANFDEIIGFDTKDISSENNKKIYDWCKKTYLESINNPNAVIYDVNNEKLPEASVLKKTTDDRKFELICKKLDIKPGMKILEIGFGDGDFMDYIYEHYELRPTGLSISNEQVKRVKKKGFEAFHMNSWDITPEKIGTYDIIIQCGNLEYILTSGKDHAEHYKKYSNIIKSVLNPTGKYFITACHYNTNFIDSSSIFNYSSEYLLRMYFLWAGNDGWYPFGTDGFSKYANEVGLKTLFHQDRTHDYYITMNMFFSYFQCQNGSCLLSFSFASLLDAMIKTIAGPYYIHTYLCYLATNDYIWTPFLWEFVPQNINGKWIPPFTLQYIMFQN</sequence>
<keyword evidence="1" id="KW-1133">Transmembrane helix</keyword>
<feature type="transmembrane region" description="Helical" evidence="1">
    <location>
        <begin position="12"/>
        <end position="31"/>
    </location>
</feature>
<dbReference type="SUPFAM" id="SSF53335">
    <property type="entry name" value="S-adenosyl-L-methionine-dependent methyltransferases"/>
    <property type="match status" value="1"/>
</dbReference>
<accession>A0A6C0B434</accession>
<protein>
    <recommendedName>
        <fullName evidence="3">Methyltransferase domain-containing protein</fullName>
    </recommendedName>
</protein>
<evidence type="ECO:0008006" key="3">
    <source>
        <dbReference type="Google" id="ProtNLM"/>
    </source>
</evidence>
<proteinExistence type="predicted"/>
<dbReference type="PANTHER" id="PTHR43667">
    <property type="entry name" value="CYCLOPROPANE-FATTY-ACYL-PHOSPHOLIPID SYNTHASE"/>
    <property type="match status" value="1"/>
</dbReference>
<dbReference type="Pfam" id="PF02353">
    <property type="entry name" value="CMAS"/>
    <property type="match status" value="1"/>
</dbReference>
<evidence type="ECO:0000256" key="1">
    <source>
        <dbReference type="SAM" id="Phobius"/>
    </source>
</evidence>
<dbReference type="PANTHER" id="PTHR43667:SF2">
    <property type="entry name" value="FATTY ACID C-METHYL TRANSFERASE"/>
    <property type="match status" value="1"/>
</dbReference>
<dbReference type="EMBL" id="MN739052">
    <property type="protein sequence ID" value="QHS86288.1"/>
    <property type="molecule type" value="Genomic_DNA"/>
</dbReference>
<keyword evidence="1" id="KW-0472">Membrane</keyword>
<feature type="transmembrane region" description="Helical" evidence="1">
    <location>
        <begin position="51"/>
        <end position="73"/>
    </location>
</feature>
<keyword evidence="1" id="KW-0812">Transmembrane</keyword>
<reference evidence="2" key="1">
    <citation type="journal article" date="2020" name="Nature">
        <title>Giant virus diversity and host interactions through global metagenomics.</title>
        <authorList>
            <person name="Schulz F."/>
            <person name="Roux S."/>
            <person name="Paez-Espino D."/>
            <person name="Jungbluth S."/>
            <person name="Walsh D.A."/>
            <person name="Denef V.J."/>
            <person name="McMahon K.D."/>
            <person name="Konstantinidis K.T."/>
            <person name="Eloe-Fadrosh E.A."/>
            <person name="Kyrpides N.C."/>
            <person name="Woyke T."/>
        </authorList>
    </citation>
    <scope>NUCLEOTIDE SEQUENCE</scope>
    <source>
        <strain evidence="2">GVMAG-M-3300009187-29</strain>
    </source>
</reference>
<evidence type="ECO:0000313" key="2">
    <source>
        <dbReference type="EMBL" id="QHS86288.1"/>
    </source>
</evidence>
<organism evidence="2">
    <name type="scientific">viral metagenome</name>
    <dbReference type="NCBI Taxonomy" id="1070528"/>
    <lineage>
        <taxon>unclassified sequences</taxon>
        <taxon>metagenomes</taxon>
        <taxon>organismal metagenomes</taxon>
    </lineage>
</organism>
<dbReference type="CDD" id="cd02440">
    <property type="entry name" value="AdoMet_MTases"/>
    <property type="match status" value="1"/>
</dbReference>
<dbReference type="Gene3D" id="3.40.50.150">
    <property type="entry name" value="Vaccinia Virus protein VP39"/>
    <property type="match status" value="1"/>
</dbReference>
<dbReference type="AlphaFoldDB" id="A0A6C0B434"/>
<dbReference type="InterPro" id="IPR029063">
    <property type="entry name" value="SAM-dependent_MTases_sf"/>
</dbReference>